<dbReference type="EMBL" id="AFNW01000102">
    <property type="protein sequence ID" value="EKJ74911.1"/>
    <property type="molecule type" value="Genomic_DNA"/>
</dbReference>
<evidence type="ECO:0000256" key="1">
    <source>
        <dbReference type="SAM" id="MobiDB-lite"/>
    </source>
</evidence>
<protein>
    <submittedName>
        <fullName evidence="2">Uncharacterized protein</fullName>
    </submittedName>
</protein>
<gene>
    <name evidence="2" type="ORF">FPSE_04947</name>
</gene>
<dbReference type="HOGENOM" id="CLU_1722466_0_0_1"/>
<dbReference type="AlphaFoldDB" id="K3URA1"/>
<feature type="region of interest" description="Disordered" evidence="1">
    <location>
        <begin position="74"/>
        <end position="93"/>
    </location>
</feature>
<reference evidence="2 3" key="1">
    <citation type="journal article" date="2012" name="PLoS Pathog.">
        <title>Comparative pathogenomics reveals horizontally acquired novel virulence genes in fungi infecting cereal hosts.</title>
        <authorList>
            <person name="Gardiner D.M."/>
            <person name="McDonald M.C."/>
            <person name="Covarelli L."/>
            <person name="Solomon P.S."/>
            <person name="Rusu A.G."/>
            <person name="Marshall M."/>
            <person name="Kazan K."/>
            <person name="Chakraborty S."/>
            <person name="McDonald B.A."/>
            <person name="Manners J.M."/>
        </authorList>
    </citation>
    <scope>NUCLEOTIDE SEQUENCE [LARGE SCALE GENOMIC DNA]</scope>
    <source>
        <strain evidence="2 3">CS3096</strain>
    </source>
</reference>
<dbReference type="GeneID" id="20363565"/>
<comment type="caution">
    <text evidence="2">The sequence shown here is derived from an EMBL/GenBank/DDBJ whole genome shotgun (WGS) entry which is preliminary data.</text>
</comment>
<dbReference type="KEGG" id="fpu:FPSE_04947"/>
<proteinExistence type="predicted"/>
<feature type="compositionally biased region" description="Basic residues" evidence="1">
    <location>
        <begin position="74"/>
        <end position="84"/>
    </location>
</feature>
<dbReference type="Proteomes" id="UP000007978">
    <property type="component" value="Chromosome 3"/>
</dbReference>
<sequence>MTNSCCDIERIAAASCPSLLMETSRDDFTSDRFRKTVTVSLIFDLQAHVSHLRGDDFVRNRWAMLCVSDSGKRCNPRAKPHKRSQSLTGSDLSVQVPKKVESQELENQYQTWFLDRHHRSRVSATDRADSIAFINLRRIRWMEEGPRITGNG</sequence>
<accession>K3URA1</accession>
<evidence type="ECO:0000313" key="2">
    <source>
        <dbReference type="EMBL" id="EKJ74911.1"/>
    </source>
</evidence>
<dbReference type="OrthoDB" id="10344451at2759"/>
<name>K3URA1_FUSPC</name>
<evidence type="ECO:0000313" key="3">
    <source>
        <dbReference type="Proteomes" id="UP000007978"/>
    </source>
</evidence>
<keyword evidence="3" id="KW-1185">Reference proteome</keyword>
<dbReference type="RefSeq" id="XP_009256340.1">
    <property type="nucleotide sequence ID" value="XM_009258065.1"/>
</dbReference>
<organism evidence="2 3">
    <name type="scientific">Fusarium pseudograminearum (strain CS3096)</name>
    <name type="common">Wheat and barley crown-rot fungus</name>
    <dbReference type="NCBI Taxonomy" id="1028729"/>
    <lineage>
        <taxon>Eukaryota</taxon>
        <taxon>Fungi</taxon>
        <taxon>Dikarya</taxon>
        <taxon>Ascomycota</taxon>
        <taxon>Pezizomycotina</taxon>
        <taxon>Sordariomycetes</taxon>
        <taxon>Hypocreomycetidae</taxon>
        <taxon>Hypocreales</taxon>
        <taxon>Nectriaceae</taxon>
        <taxon>Fusarium</taxon>
    </lineage>
</organism>